<comment type="caution">
    <text evidence="1">The sequence shown here is derived from an EMBL/GenBank/DDBJ whole genome shotgun (WGS) entry which is preliminary data.</text>
</comment>
<gene>
    <name evidence="1" type="ORF">Amon02_001261600</name>
</gene>
<dbReference type="Proteomes" id="UP001165064">
    <property type="component" value="Unassembled WGS sequence"/>
</dbReference>
<sequence>MITNSNLTHGAGAVLIWALVNWILVVSSVVDMVMFVSKKSAYPLPPLTSQSCAVDSKIPRNNPFYFPD</sequence>
<dbReference type="EMBL" id="BSXS01014971">
    <property type="protein sequence ID" value="GMF06239.1"/>
    <property type="molecule type" value="Genomic_DNA"/>
</dbReference>
<evidence type="ECO:0000313" key="2">
    <source>
        <dbReference type="Proteomes" id="UP001165064"/>
    </source>
</evidence>
<name>A0ACB5U9Z1_AMBMO</name>
<keyword evidence="2" id="KW-1185">Reference proteome</keyword>
<reference evidence="1" key="1">
    <citation type="submission" date="2023-04" db="EMBL/GenBank/DDBJ databases">
        <title>Ambrosiozyma monospora NBRC 10751.</title>
        <authorList>
            <person name="Ichikawa N."/>
            <person name="Sato H."/>
            <person name="Tonouchi N."/>
        </authorList>
    </citation>
    <scope>NUCLEOTIDE SEQUENCE</scope>
    <source>
        <strain evidence="1">NBRC 10751</strain>
    </source>
</reference>
<organism evidence="1 2">
    <name type="scientific">Ambrosiozyma monospora</name>
    <name type="common">Yeast</name>
    <name type="synonym">Endomycopsis monosporus</name>
    <dbReference type="NCBI Taxonomy" id="43982"/>
    <lineage>
        <taxon>Eukaryota</taxon>
        <taxon>Fungi</taxon>
        <taxon>Dikarya</taxon>
        <taxon>Ascomycota</taxon>
        <taxon>Saccharomycotina</taxon>
        <taxon>Pichiomycetes</taxon>
        <taxon>Pichiales</taxon>
        <taxon>Pichiaceae</taxon>
        <taxon>Ambrosiozyma</taxon>
    </lineage>
</organism>
<protein>
    <submittedName>
        <fullName evidence="1">Unnamed protein product</fullName>
    </submittedName>
</protein>
<evidence type="ECO:0000313" key="1">
    <source>
        <dbReference type="EMBL" id="GMF06239.1"/>
    </source>
</evidence>
<accession>A0ACB5U9Z1</accession>
<proteinExistence type="predicted"/>